<sequence length="505" mass="56703">MDLLVSASSQAQTRKIPLVCGICPRQPTFSDLSHLLTHISSKAHLSTYYRLKVRSGSDDAARQSVKGYDIWYAENDIESLMSERMKHKEERKKIKTGTYLIVLNLEPPLLIRRSSEHLSNVKPIKREVHSPTITPSSASYDDTVSAYPHPYAAYAPMYSWAAHPYLYHRQDSPFVEADDQDAPSEVSLMPRKRKVKAEIPHTGEVDEHDDDDTSKLKGIVWPGMGLFDAATPELKKKRNQKKDVSVSDRLATMSEGIQKEELIFSPSGVLCKKRIISGQPQSEDDLLPGEELPVRPVKVKKAPRKKPLEAKKPRDDKKLLKDKDPNALMKPTLRLKAKKRARKQQPVATTNADMQEENRPEEVVARKTRVNKRKKAPVDEAEEEEEADTQMDMEDATLEQPVVMTHLTSGYQQAPMYVAAAPMGFRAAEPTYMNMTGQSYYQFPAGQNNPFSYDPSPLTTWDYFGYGMGSSMANPLFSGMFGGSFGDDDDDEDNEGTISAPISES</sequence>
<name>A0A9P8EQ96_AURME</name>
<feature type="compositionally biased region" description="Basic and acidic residues" evidence="1">
    <location>
        <begin position="306"/>
        <end position="325"/>
    </location>
</feature>
<feature type="compositionally biased region" description="Acidic residues" evidence="1">
    <location>
        <begin position="486"/>
        <end position="495"/>
    </location>
</feature>
<reference evidence="2" key="1">
    <citation type="journal article" date="2021" name="J Fungi (Basel)">
        <title>Virulence traits and population genomics of the black yeast Aureobasidium melanogenum.</title>
        <authorList>
            <person name="Cernosa A."/>
            <person name="Sun X."/>
            <person name="Gostincar C."/>
            <person name="Fang C."/>
            <person name="Gunde-Cimerman N."/>
            <person name="Song Z."/>
        </authorList>
    </citation>
    <scope>NUCLEOTIDE SEQUENCE</scope>
    <source>
        <strain evidence="2">EXF-9911</strain>
    </source>
</reference>
<comment type="caution">
    <text evidence="2">The sequence shown here is derived from an EMBL/GenBank/DDBJ whole genome shotgun (WGS) entry which is preliminary data.</text>
</comment>
<dbReference type="EMBL" id="JAHFXF010000125">
    <property type="protein sequence ID" value="KAG9695623.1"/>
    <property type="molecule type" value="Genomic_DNA"/>
</dbReference>
<dbReference type="AlphaFoldDB" id="A0A9P8EQ96"/>
<gene>
    <name evidence="2" type="ORF">KCU76_g4334</name>
</gene>
<feature type="compositionally biased region" description="Acidic residues" evidence="1">
    <location>
        <begin position="379"/>
        <end position="391"/>
    </location>
</feature>
<feature type="region of interest" description="Disordered" evidence="1">
    <location>
        <begin position="483"/>
        <end position="505"/>
    </location>
</feature>
<organism evidence="2 3">
    <name type="scientific">Aureobasidium melanogenum</name>
    <name type="common">Aureobasidium pullulans var. melanogenum</name>
    <dbReference type="NCBI Taxonomy" id="46634"/>
    <lineage>
        <taxon>Eukaryota</taxon>
        <taxon>Fungi</taxon>
        <taxon>Dikarya</taxon>
        <taxon>Ascomycota</taxon>
        <taxon>Pezizomycotina</taxon>
        <taxon>Dothideomycetes</taxon>
        <taxon>Dothideomycetidae</taxon>
        <taxon>Dothideales</taxon>
        <taxon>Saccotheciaceae</taxon>
        <taxon>Aureobasidium</taxon>
    </lineage>
</organism>
<feature type="compositionally biased region" description="Basic residues" evidence="1">
    <location>
        <begin position="333"/>
        <end position="343"/>
    </location>
</feature>
<evidence type="ECO:0000313" key="3">
    <source>
        <dbReference type="Proteomes" id="UP000779574"/>
    </source>
</evidence>
<dbReference type="OrthoDB" id="5428259at2759"/>
<protein>
    <submittedName>
        <fullName evidence="2">Uncharacterized protein</fullName>
    </submittedName>
</protein>
<evidence type="ECO:0000313" key="2">
    <source>
        <dbReference type="EMBL" id="KAG9695623.1"/>
    </source>
</evidence>
<reference evidence="2" key="2">
    <citation type="submission" date="2021-08" db="EMBL/GenBank/DDBJ databases">
        <authorList>
            <person name="Gostincar C."/>
            <person name="Sun X."/>
            <person name="Song Z."/>
            <person name="Gunde-Cimerman N."/>
        </authorList>
    </citation>
    <scope>NUCLEOTIDE SEQUENCE</scope>
    <source>
        <strain evidence="2">EXF-9911</strain>
    </source>
</reference>
<proteinExistence type="predicted"/>
<evidence type="ECO:0000256" key="1">
    <source>
        <dbReference type="SAM" id="MobiDB-lite"/>
    </source>
</evidence>
<accession>A0A9P8EQ96</accession>
<dbReference type="Proteomes" id="UP000779574">
    <property type="component" value="Unassembled WGS sequence"/>
</dbReference>
<feature type="region of interest" description="Disordered" evidence="1">
    <location>
        <begin position="280"/>
        <end position="391"/>
    </location>
</feature>
<feature type="compositionally biased region" description="Basic residues" evidence="1">
    <location>
        <begin position="366"/>
        <end position="375"/>
    </location>
</feature>
<feature type="non-terminal residue" evidence="2">
    <location>
        <position position="505"/>
    </location>
</feature>
<feature type="compositionally biased region" description="Basic and acidic residues" evidence="1">
    <location>
        <begin position="356"/>
        <end position="365"/>
    </location>
</feature>